<dbReference type="InterPro" id="IPR025457">
    <property type="entry name" value="DUF4277"/>
</dbReference>
<proteinExistence type="predicted"/>
<accession>A0A1S1RAM5</accession>
<reference evidence="3" key="1">
    <citation type="submission" date="2016-07" db="EMBL/GenBank/DDBJ databases">
        <title>Sequence Frankia sp. strain CcI1.17.</title>
        <authorList>
            <person name="Ghodhbane-Gtari F."/>
            <person name="Swanson E."/>
            <person name="Gueddou A."/>
            <person name="Morris K."/>
            <person name="Hezbri K."/>
            <person name="Ktari A."/>
            <person name="Nouioui I."/>
            <person name="Abebe-Akele F."/>
            <person name="Simpson S."/>
            <person name="Thomas K."/>
            <person name="Gtari M."/>
            <person name="Tisa L.S."/>
            <person name="Hurst S."/>
        </authorList>
    </citation>
    <scope>NUCLEOTIDE SEQUENCE [LARGE SCALE GENOMIC DNA]</scope>
    <source>
        <strain evidence="3">Cc1.17</strain>
    </source>
</reference>
<dbReference type="Proteomes" id="UP000179627">
    <property type="component" value="Unassembled WGS sequence"/>
</dbReference>
<dbReference type="InterPro" id="IPR047654">
    <property type="entry name" value="IS1634_transpos"/>
</dbReference>
<dbReference type="PANTHER" id="PTHR34614">
    <property type="match status" value="1"/>
</dbReference>
<feature type="domain" description="DUF4277" evidence="1">
    <location>
        <begin position="3"/>
        <end position="86"/>
    </location>
</feature>
<dbReference type="EMBL" id="MBLM01000026">
    <property type="protein sequence ID" value="OHV43893.1"/>
    <property type="molecule type" value="Genomic_DNA"/>
</dbReference>
<keyword evidence="3" id="KW-1185">Reference proteome</keyword>
<comment type="caution">
    <text evidence="2">The sequence shown here is derived from an EMBL/GenBank/DDBJ whole genome shotgun (WGS) entry which is preliminary data.</text>
</comment>
<dbReference type="NCBIfam" id="NF033559">
    <property type="entry name" value="transpos_IS1634"/>
    <property type="match status" value="1"/>
</dbReference>
<name>A0A1S1RAM5_9ACTN</name>
<dbReference type="AlphaFoldDB" id="A0A1S1RAM5"/>
<evidence type="ECO:0000259" key="1">
    <source>
        <dbReference type="Pfam" id="PF14104"/>
    </source>
</evidence>
<organism evidence="2 3">
    <name type="scientific">Parafrankia colletiae</name>
    <dbReference type="NCBI Taxonomy" id="573497"/>
    <lineage>
        <taxon>Bacteria</taxon>
        <taxon>Bacillati</taxon>
        <taxon>Actinomycetota</taxon>
        <taxon>Actinomycetes</taxon>
        <taxon>Frankiales</taxon>
        <taxon>Frankiaceae</taxon>
        <taxon>Parafrankia</taxon>
    </lineage>
</organism>
<dbReference type="Pfam" id="PF14104">
    <property type="entry name" value="DUF4277"/>
    <property type="match status" value="1"/>
</dbReference>
<dbReference type="PANTHER" id="PTHR34614:SF2">
    <property type="entry name" value="TRANSPOSASE IS4-LIKE DOMAIN-CONTAINING PROTEIN"/>
    <property type="match status" value="1"/>
</dbReference>
<protein>
    <submittedName>
        <fullName evidence="2">Transposase</fullName>
    </submittedName>
</protein>
<gene>
    <name evidence="2" type="ORF">CC117_32460</name>
</gene>
<evidence type="ECO:0000313" key="2">
    <source>
        <dbReference type="EMBL" id="OHV43893.1"/>
    </source>
</evidence>
<evidence type="ECO:0000313" key="3">
    <source>
        <dbReference type="Proteomes" id="UP000179627"/>
    </source>
</evidence>
<sequence length="517" mass="56629">MIRSLLARIDLVAIIDRLCPIQENKARYTHGQVIAMLIANRLTSPTPLIRVEQWARRWAVKEIFGIEPDALNDDRCGRALEALAEQADAIVGSIGAAAVTAFGIETLRFHWDMTSMSVYGAYDQADPAYATPKPGHPKDHRFDLKQVQVGVATSADGAVALLTRAYDGGAAEISQVEGALRALRELAGERRFLMVGDSKLVSYTNLRAIDAAGATFVAPASRTLVGLAELAAHDPTTATIVDWAAQRDQDKLFHERDVHRVVEGTTTLRGPKAADPPFPVRTVFSHSARRAETSATTRTKQIDKARAALVVLHRNLGTRYYPDEAAVRARVEKITAECRVGAWLRTHVDTDPDAGRPHLTWFFDPDALDLAKKADGWFALLTNQSIEEKDAAGVFLDYKGQEASERRYSAFKGPLAVDPLYVENNQRIHGLLHVVGLALLLFSLIERQARQTAGPSGKVPGLYAGRPARPTGRLLLEALADLRLVPARDGQPAYIPRPTPLQQRVLDLLGVDPTRPP</sequence>